<accession>A0ABP8X6T8</accession>
<feature type="transmembrane region" description="Helical" evidence="1">
    <location>
        <begin position="286"/>
        <end position="306"/>
    </location>
</feature>
<dbReference type="PANTHER" id="PTHR23028">
    <property type="entry name" value="ACETYLTRANSFERASE"/>
    <property type="match status" value="1"/>
</dbReference>
<keyword evidence="1" id="KW-1133">Transmembrane helix</keyword>
<dbReference type="InterPro" id="IPR002656">
    <property type="entry name" value="Acyl_transf_3_dom"/>
</dbReference>
<keyword evidence="1" id="KW-0812">Transmembrane</keyword>
<evidence type="ECO:0000259" key="3">
    <source>
        <dbReference type="Pfam" id="PF19040"/>
    </source>
</evidence>
<keyword evidence="1" id="KW-0472">Membrane</keyword>
<dbReference type="Proteomes" id="UP001499974">
    <property type="component" value="Unassembled WGS sequence"/>
</dbReference>
<sequence>MATFADSEVASVDGTGATASPGKRTDIQGLRAIAVALVVVYHLVPAALTGGFVGVDVFFVVSGFLITSHLLTRRPTRPRHLLEFWARRIRRLLPASLLVLLVTLVATRWVAPVTQWEVTARQSAAAATYLVNWLLANDSVDYLAAASAPSPVQHFWSLSVEEQFYAGWPVLVLLVGHVAIATRIAGSLRRLRLLFLVGLGLVVALSFAWSVHLTAANPARAYFVTTTRIWELGLGGLVAALLVLRDRPLRLDPALAAVAAWIGIAAIVWTGFTYTGSTPFPGWQALVPVGGTALVLGVAAGTQAWSPGRLLALRPCQWLGDISYSVYLWHWPLIVLAPAVSGGHRGAIDNGVIVVATLVLAALTKTYVEDVFRTPSWSRRLGQTYALGAAGMAVVIAAAALLVVDLHAREDAARSELGRALRSDDPCFGAGALVASRQCPPSTGDPVPAPVLAALDKSAAYGSSDGGKDCFSALPAYPTVQCVFGDRTAERTVALVGNSHAGQWVPALQQIARQQHWKVVTYLSSRCALADVRQQFDTAEQSTACLDWVHRVTARVGAEQPDLVVVANRVSLPVEGADLADSATPYEQGYEHVLRSWSDEHLPVVVLRDTPAPGDGDVPSVPDCLASHGDDFAACAGSRADWEPADPSVAAAGAIDSPSVDVVDLNDRICGPRQCRPVVGGVVVYFDGSHLTATYARSLSPFLEPELVAAMGPKP</sequence>
<keyword evidence="5" id="KW-1185">Reference proteome</keyword>
<feature type="transmembrane region" description="Helical" evidence="1">
    <location>
        <begin position="52"/>
        <end position="71"/>
    </location>
</feature>
<evidence type="ECO:0000259" key="2">
    <source>
        <dbReference type="Pfam" id="PF01757"/>
    </source>
</evidence>
<evidence type="ECO:0000313" key="5">
    <source>
        <dbReference type="Proteomes" id="UP001499974"/>
    </source>
</evidence>
<dbReference type="InterPro" id="IPR043968">
    <property type="entry name" value="SGNH"/>
</dbReference>
<dbReference type="Pfam" id="PF01757">
    <property type="entry name" value="Acyl_transf_3"/>
    <property type="match status" value="1"/>
</dbReference>
<evidence type="ECO:0000313" key="4">
    <source>
        <dbReference type="EMBL" id="GAA4701359.1"/>
    </source>
</evidence>
<reference evidence="5" key="1">
    <citation type="journal article" date="2019" name="Int. J. Syst. Evol. Microbiol.">
        <title>The Global Catalogue of Microorganisms (GCM) 10K type strain sequencing project: providing services to taxonomists for standard genome sequencing and annotation.</title>
        <authorList>
            <consortium name="The Broad Institute Genomics Platform"/>
            <consortium name="The Broad Institute Genome Sequencing Center for Infectious Disease"/>
            <person name="Wu L."/>
            <person name="Ma J."/>
        </authorList>
    </citation>
    <scope>NUCLEOTIDE SEQUENCE [LARGE SCALE GENOMIC DNA]</scope>
    <source>
        <strain evidence="5">JCM 18531</strain>
    </source>
</reference>
<feature type="transmembrane region" description="Helical" evidence="1">
    <location>
        <begin position="255"/>
        <end position="274"/>
    </location>
</feature>
<comment type="caution">
    <text evidence="4">The sequence shown here is derived from an EMBL/GenBank/DDBJ whole genome shotgun (WGS) entry which is preliminary data.</text>
</comment>
<dbReference type="GO" id="GO:0016746">
    <property type="term" value="F:acyltransferase activity"/>
    <property type="evidence" value="ECO:0007669"/>
    <property type="project" value="UniProtKB-KW"/>
</dbReference>
<evidence type="ECO:0000256" key="1">
    <source>
        <dbReference type="SAM" id="Phobius"/>
    </source>
</evidence>
<feature type="transmembrane region" description="Helical" evidence="1">
    <location>
        <begin position="193"/>
        <end position="215"/>
    </location>
</feature>
<dbReference type="PANTHER" id="PTHR23028:SF53">
    <property type="entry name" value="ACYL_TRANSF_3 DOMAIN-CONTAINING PROTEIN"/>
    <property type="match status" value="1"/>
</dbReference>
<name>A0ABP8X6T8_9ACTN</name>
<dbReference type="EMBL" id="BAABKM010000002">
    <property type="protein sequence ID" value="GAA4701359.1"/>
    <property type="molecule type" value="Genomic_DNA"/>
</dbReference>
<feature type="transmembrane region" description="Helical" evidence="1">
    <location>
        <begin position="92"/>
        <end position="111"/>
    </location>
</feature>
<feature type="transmembrane region" description="Helical" evidence="1">
    <location>
        <begin position="221"/>
        <end position="243"/>
    </location>
</feature>
<gene>
    <name evidence="4" type="ORF">GCM10023349_18050</name>
</gene>
<dbReference type="InterPro" id="IPR050879">
    <property type="entry name" value="Acyltransferase_3"/>
</dbReference>
<keyword evidence="4" id="KW-0012">Acyltransferase</keyword>
<dbReference type="Pfam" id="PF19040">
    <property type="entry name" value="SGNH"/>
    <property type="match status" value="1"/>
</dbReference>
<keyword evidence="4" id="KW-0808">Transferase</keyword>
<feature type="transmembrane region" description="Helical" evidence="1">
    <location>
        <begin position="165"/>
        <end position="186"/>
    </location>
</feature>
<protein>
    <submittedName>
        <fullName evidence="4">Acyltransferase family protein</fullName>
    </submittedName>
</protein>
<feature type="transmembrane region" description="Helical" evidence="1">
    <location>
        <begin position="346"/>
        <end position="364"/>
    </location>
</feature>
<feature type="domain" description="Acyltransferase 3" evidence="2">
    <location>
        <begin position="26"/>
        <end position="360"/>
    </location>
</feature>
<feature type="transmembrane region" description="Helical" evidence="1">
    <location>
        <begin position="29"/>
        <end position="46"/>
    </location>
</feature>
<feature type="domain" description="SGNH" evidence="3">
    <location>
        <begin position="480"/>
        <end position="705"/>
    </location>
</feature>
<proteinExistence type="predicted"/>
<feature type="transmembrane region" description="Helical" evidence="1">
    <location>
        <begin position="385"/>
        <end position="404"/>
    </location>
</feature>
<feature type="transmembrane region" description="Helical" evidence="1">
    <location>
        <begin position="318"/>
        <end position="340"/>
    </location>
</feature>
<organism evidence="4 5">
    <name type="scientific">Nocardioides conyzicola</name>
    <dbReference type="NCBI Taxonomy" id="1651781"/>
    <lineage>
        <taxon>Bacteria</taxon>
        <taxon>Bacillati</taxon>
        <taxon>Actinomycetota</taxon>
        <taxon>Actinomycetes</taxon>
        <taxon>Propionibacteriales</taxon>
        <taxon>Nocardioidaceae</taxon>
        <taxon>Nocardioides</taxon>
    </lineage>
</organism>